<feature type="domain" description="AMP-dependent synthetase/ligase" evidence="3">
    <location>
        <begin position="331"/>
        <end position="680"/>
    </location>
</feature>
<dbReference type="PANTHER" id="PTHR43201:SF5">
    <property type="entry name" value="MEDIUM-CHAIN ACYL-COA LIGASE ACSF2, MITOCHONDRIAL"/>
    <property type="match status" value="1"/>
</dbReference>
<evidence type="ECO:0000313" key="7">
    <source>
        <dbReference type="EMBL" id="CAB4834988.1"/>
    </source>
</evidence>
<protein>
    <submittedName>
        <fullName evidence="6">Unannotated protein</fullName>
    </submittedName>
</protein>
<evidence type="ECO:0000256" key="1">
    <source>
        <dbReference type="ARBA" id="ARBA00006432"/>
    </source>
</evidence>
<dbReference type="Gene3D" id="3.40.50.12780">
    <property type="entry name" value="N-terminal domain of ligase-like"/>
    <property type="match status" value="1"/>
</dbReference>
<evidence type="ECO:0000313" key="8">
    <source>
        <dbReference type="EMBL" id="CAB4946921.1"/>
    </source>
</evidence>
<evidence type="ECO:0000313" key="9">
    <source>
        <dbReference type="EMBL" id="CAB4971290.1"/>
    </source>
</evidence>
<dbReference type="EMBL" id="CAFBOL010000002">
    <property type="protein sequence ID" value="CAB4971290.1"/>
    <property type="molecule type" value="Genomic_DNA"/>
</dbReference>
<dbReference type="EMBL" id="CAEZYF010000017">
    <property type="protein sequence ID" value="CAB4734842.1"/>
    <property type="molecule type" value="Genomic_DNA"/>
</dbReference>
<dbReference type="GO" id="GO:0031956">
    <property type="term" value="F:medium-chain fatty acid-CoA ligase activity"/>
    <property type="evidence" value="ECO:0007669"/>
    <property type="project" value="TreeGrafter"/>
</dbReference>
<feature type="domain" description="AB hydrolase-1" evidence="4">
    <location>
        <begin position="49"/>
        <end position="286"/>
    </location>
</feature>
<dbReference type="Pfam" id="PF00561">
    <property type="entry name" value="Abhydrolase_1"/>
    <property type="match status" value="1"/>
</dbReference>
<dbReference type="InterPro" id="IPR042099">
    <property type="entry name" value="ANL_N_sf"/>
</dbReference>
<dbReference type="AlphaFoldDB" id="A0A6J6SJ24"/>
<dbReference type="GO" id="GO:0006631">
    <property type="term" value="P:fatty acid metabolic process"/>
    <property type="evidence" value="ECO:0007669"/>
    <property type="project" value="TreeGrafter"/>
</dbReference>
<dbReference type="EMBL" id="CAFBMT010000018">
    <property type="protein sequence ID" value="CAB4946921.1"/>
    <property type="molecule type" value="Genomic_DNA"/>
</dbReference>
<dbReference type="SUPFAM" id="SSF56801">
    <property type="entry name" value="Acetyl-CoA synthetase-like"/>
    <property type="match status" value="1"/>
</dbReference>
<evidence type="ECO:0000256" key="2">
    <source>
        <dbReference type="ARBA" id="ARBA00022598"/>
    </source>
</evidence>
<comment type="similarity">
    <text evidence="1">Belongs to the ATP-dependent AMP-binding enzyme family.</text>
</comment>
<evidence type="ECO:0000259" key="4">
    <source>
        <dbReference type="Pfam" id="PF00561"/>
    </source>
</evidence>
<reference evidence="6" key="1">
    <citation type="submission" date="2020-05" db="EMBL/GenBank/DDBJ databases">
        <authorList>
            <person name="Chiriac C."/>
            <person name="Salcher M."/>
            <person name="Ghai R."/>
            <person name="Kavagutti S V."/>
        </authorList>
    </citation>
    <scope>NUCLEOTIDE SEQUENCE</scope>
</reference>
<gene>
    <name evidence="6" type="ORF">UFOPK2656_02436</name>
    <name evidence="7" type="ORF">UFOPK3099_02639</name>
    <name evidence="8" type="ORF">UFOPK3651_02582</name>
    <name evidence="9" type="ORF">UFOPK3931_00137</name>
    <name evidence="5" type="ORF">UFOPK4189_02579</name>
</gene>
<dbReference type="PRINTS" id="PR00111">
    <property type="entry name" value="ABHYDROLASE"/>
</dbReference>
<dbReference type="EMBL" id="CAFAAV010000281">
    <property type="protein sequence ID" value="CAB4834988.1"/>
    <property type="molecule type" value="Genomic_DNA"/>
</dbReference>
<sequence length="831" mass="87071">MNPAVPSAADLAAFGLDPSWSRTIEVPGHDGTTRRWHVLDRPGRSATAPTVLCLHGNPTWSFLWSRLLRELDPACRVIAPDQLSMGYSAHVGARRYVDRVADVHDLVQALGLDGPVWLVAQDWGGAIAMGFAVAHPELVAGLVLSNTGIAVPQGRHAPWLIRLAASHGVHRWATRSTPLFVRGTPFLPGMALTRVQRTALAAPYRSADRREGVAGFVADVPFTDLHVTKCELDRVAQGLGALRVPVRLVWGSKDPVFNDDFAEDLRGRFHDVELHRIAAAGHLCVLETSIAPFVEAAIADAVAPAGTTNDDTVDIEPLWSRIVASESSNSEIAISDAAADEAITHAGFAERVGTFAAAMRAEGVQRGDRVAVLVPPGIDLIAVVYACWRIGAVTVVADGGLGLRGLGRAVRSARVKFVVGPRQATVAARTLRWAPTATSIHLGSLRRAPTWQLGALAIVPPAPDDPAAVVFTSGATGPSKGVRYTHRQLCAQRDALQSLYDITPGDRFVAAFAPFAVFGPALGIVTGLADMDVTAPATLTAAALDDACARIGATMVFASPAALANVLHTAAGLLPSLANVRLVMSAGAPVPIETLRGLSRLCPAAELCTPYGMTEVLPVADITLTGRAAVGEGRGVCVGLPVPGCDVLIADTDAGAALTAVPTGITGEVVVHTPWMSSGYDRLWLTQQAARPTLDGRIWHRTGDVGHLDSEGRLWIEGRVVHLIHTTDGAVTPVPLEVAAESVAGVARAAAVGIGPLGVQQVVVVLETTGDRVDGAATPELAAAVRAAASPQAIAAVWTTKQLPVDIRHNAKIDRTALGRTMEHVLSGSSR</sequence>
<evidence type="ECO:0000259" key="3">
    <source>
        <dbReference type="Pfam" id="PF00501"/>
    </source>
</evidence>
<evidence type="ECO:0000313" key="6">
    <source>
        <dbReference type="EMBL" id="CAB4734842.1"/>
    </source>
</evidence>
<dbReference type="SUPFAM" id="SSF53474">
    <property type="entry name" value="alpha/beta-Hydrolases"/>
    <property type="match status" value="1"/>
</dbReference>
<dbReference type="InterPro" id="IPR000873">
    <property type="entry name" value="AMP-dep_synth/lig_dom"/>
</dbReference>
<keyword evidence="2" id="KW-0436">Ligase</keyword>
<proteinExistence type="inferred from homology"/>
<dbReference type="EMBL" id="CAESGF010000019">
    <property type="protein sequence ID" value="CAB4364819.1"/>
    <property type="molecule type" value="Genomic_DNA"/>
</dbReference>
<accession>A0A6J6SJ24</accession>
<evidence type="ECO:0000313" key="5">
    <source>
        <dbReference type="EMBL" id="CAB4364819.1"/>
    </source>
</evidence>
<organism evidence="6">
    <name type="scientific">freshwater metagenome</name>
    <dbReference type="NCBI Taxonomy" id="449393"/>
    <lineage>
        <taxon>unclassified sequences</taxon>
        <taxon>metagenomes</taxon>
        <taxon>ecological metagenomes</taxon>
    </lineage>
</organism>
<dbReference type="InterPro" id="IPR000073">
    <property type="entry name" value="AB_hydrolase_1"/>
</dbReference>
<dbReference type="PANTHER" id="PTHR43201">
    <property type="entry name" value="ACYL-COA SYNTHETASE"/>
    <property type="match status" value="1"/>
</dbReference>
<dbReference type="Pfam" id="PF00501">
    <property type="entry name" value="AMP-binding"/>
    <property type="match status" value="1"/>
</dbReference>
<dbReference type="Gene3D" id="3.40.50.1820">
    <property type="entry name" value="alpha/beta hydrolase"/>
    <property type="match status" value="1"/>
</dbReference>
<dbReference type="InterPro" id="IPR029058">
    <property type="entry name" value="AB_hydrolase_fold"/>
</dbReference>
<name>A0A6J6SJ24_9ZZZZ</name>